<feature type="compositionally biased region" description="Low complexity" evidence="3">
    <location>
        <begin position="43"/>
        <end position="56"/>
    </location>
</feature>
<dbReference type="Gene3D" id="1.10.10.10">
    <property type="entry name" value="Winged helix-like DNA-binding domain superfamily/Winged helix DNA-binding domain"/>
    <property type="match status" value="1"/>
</dbReference>
<feature type="compositionally biased region" description="Basic and acidic residues" evidence="3">
    <location>
        <begin position="210"/>
        <end position="222"/>
    </location>
</feature>
<protein>
    <recommendedName>
        <fullName evidence="4">HTH La-type RNA-binding domain-containing protein</fullName>
    </recommendedName>
</protein>
<keyword evidence="6" id="KW-1185">Reference proteome</keyword>
<feature type="compositionally biased region" description="Basic and acidic residues" evidence="3">
    <location>
        <begin position="143"/>
        <end position="164"/>
    </location>
</feature>
<evidence type="ECO:0000259" key="4">
    <source>
        <dbReference type="PROSITE" id="PS50961"/>
    </source>
</evidence>
<dbReference type="GeneID" id="85319804"/>
<evidence type="ECO:0000256" key="2">
    <source>
        <dbReference type="PROSITE-ProRule" id="PRU00332"/>
    </source>
</evidence>
<dbReference type="SMART" id="SM00715">
    <property type="entry name" value="LA"/>
    <property type="match status" value="1"/>
</dbReference>
<feature type="compositionally biased region" description="Gly residues" evidence="3">
    <location>
        <begin position="519"/>
        <end position="530"/>
    </location>
</feature>
<organism evidence="5 6">
    <name type="scientific">Lasiosphaeria miniovina</name>
    <dbReference type="NCBI Taxonomy" id="1954250"/>
    <lineage>
        <taxon>Eukaryota</taxon>
        <taxon>Fungi</taxon>
        <taxon>Dikarya</taxon>
        <taxon>Ascomycota</taxon>
        <taxon>Pezizomycotina</taxon>
        <taxon>Sordariomycetes</taxon>
        <taxon>Sordariomycetidae</taxon>
        <taxon>Sordariales</taxon>
        <taxon>Lasiosphaeriaceae</taxon>
        <taxon>Lasiosphaeria</taxon>
    </lineage>
</organism>
<dbReference type="InterPro" id="IPR045180">
    <property type="entry name" value="La_dom_prot"/>
</dbReference>
<dbReference type="AlphaFoldDB" id="A0AA40EB20"/>
<dbReference type="GO" id="GO:0005829">
    <property type="term" value="C:cytosol"/>
    <property type="evidence" value="ECO:0007669"/>
    <property type="project" value="TreeGrafter"/>
</dbReference>
<dbReference type="PANTHER" id="PTHR22792:SF132">
    <property type="entry name" value="LA-RELATED PROTEIN 1"/>
    <property type="match status" value="1"/>
</dbReference>
<sequence>MSSTTFSYAQAAKRQIVSQPSPQLTSSTAPPSTSSQAKDDILTANTSVTASSVTSNDAEAPDGDKTTQPDVDVALSRQNSELGSLRGSVPPTTMAVAERLTKSDMAVESLDHAEDKSTSSASRTSRTNDNVYDKKGRKTKKGRGSDRDSQSEQALEDEKEKEIPKPVLSEAPLPAVNVWARRIEAQQAAKAKLAPAAVPSVGPAVATNTDTKKRDTAEEADTHSSVLNGAVNGDKMSRKTPELPRPTEQAQRRAAPRGSRANDKDERSSVALPPVADASLWPDPKSAAATTDELSRKPQDKPETTENHSQDDAGQAKKKTWVNLEIIPNVIWQTPMPPRGTKPRGGARGGREQVSARPNQGSVTSPTSASTPGPVNDKSTPAGVSVVTKAAVPRPREGSIPARAASQGAPPHASKRASIDGASSRDQRKMSIAANTEQAREYGTDSSFPVKKGTASRENRHDVGPVNSEPGHGISRALHQDRPNNFHPRGLEFAKEGPQSAIGVQQYPVREARSERGGRGGYRARGGHNGATGPHSASSTYGPNGQYSAHSPYQPRQTPAAHSPPPYSGQFPVSFVPQGRGRGNKWATSGQSSGRNGSTGGAFPPKPQVNEFPVTQYAPYSFYHPYDQTLLVAKSQVEYYLSVENLCKDFYLRKRMDGQGFVPLSVIAGFKRMQSLAKDSWAALDLIRAASSYSEVLEYVIGDDNIERLRLRERWNAFVLPEHERAREAQNNGPANFVPVNRQQATPLSATYSGPLMPQAYPATPSSVLYSGYPDEQMFQTPDYMNGAQFEPAMNGGDVNGHRYVSETQLSAGVAEWSPPTLESLSNFTDAQVEKLIMILDYNEKDGSDFPEAAGVAGYVSDGPHHGLNGVSASTTEAPVLNGGTPNGTANAQSSAQSTQTAFGVVWIDGQQAENTTKNTERQPYTQIRQAALDQRRNAVPGETPRKMQKLYEFWSRLLLKDFNAKIYEEFKDLALADASAPVPTKYGLKYLIKFYDNLLNDDAQKPWPQGQATPAILKVHYNEALGRAQGILN</sequence>
<feature type="region of interest" description="Disordered" evidence="3">
    <location>
        <begin position="186"/>
        <end position="607"/>
    </location>
</feature>
<feature type="compositionally biased region" description="Low complexity" evidence="3">
    <location>
        <begin position="18"/>
        <end position="36"/>
    </location>
</feature>
<dbReference type="SMART" id="SM00684">
    <property type="entry name" value="DM15"/>
    <property type="match status" value="2"/>
</dbReference>
<dbReference type="CDD" id="cd07323">
    <property type="entry name" value="LAM"/>
    <property type="match status" value="1"/>
</dbReference>
<dbReference type="InterPro" id="IPR006630">
    <property type="entry name" value="La_HTH"/>
</dbReference>
<evidence type="ECO:0000313" key="5">
    <source>
        <dbReference type="EMBL" id="KAK0733385.1"/>
    </source>
</evidence>
<evidence type="ECO:0000256" key="1">
    <source>
        <dbReference type="ARBA" id="ARBA00022884"/>
    </source>
</evidence>
<dbReference type="RefSeq" id="XP_060302262.1">
    <property type="nucleotide sequence ID" value="XM_060436534.1"/>
</dbReference>
<dbReference type="Pfam" id="PF05383">
    <property type="entry name" value="La"/>
    <property type="match status" value="1"/>
</dbReference>
<gene>
    <name evidence="5" type="ORF">B0T26DRAFT_633309</name>
</gene>
<dbReference type="PANTHER" id="PTHR22792">
    <property type="entry name" value="LUPUS LA PROTEIN-RELATED"/>
    <property type="match status" value="1"/>
</dbReference>
<dbReference type="SUPFAM" id="SSF46785">
    <property type="entry name" value="Winged helix' DNA-binding domain"/>
    <property type="match status" value="1"/>
</dbReference>
<dbReference type="GO" id="GO:0010494">
    <property type="term" value="C:cytoplasmic stress granule"/>
    <property type="evidence" value="ECO:0007669"/>
    <property type="project" value="TreeGrafter"/>
</dbReference>
<feature type="compositionally biased region" description="Polar residues" evidence="3">
    <location>
        <begin position="535"/>
        <end position="557"/>
    </location>
</feature>
<keyword evidence="1 2" id="KW-0694">RNA-binding</keyword>
<dbReference type="Pfam" id="PF21071">
    <property type="entry name" value="LARP1_HEAT"/>
    <property type="match status" value="1"/>
</dbReference>
<dbReference type="Proteomes" id="UP001172101">
    <property type="component" value="Unassembled WGS sequence"/>
</dbReference>
<proteinExistence type="predicted"/>
<dbReference type="InterPro" id="IPR006607">
    <property type="entry name" value="DM15"/>
</dbReference>
<dbReference type="GO" id="GO:0048255">
    <property type="term" value="P:mRNA stabilization"/>
    <property type="evidence" value="ECO:0007669"/>
    <property type="project" value="InterPro"/>
</dbReference>
<dbReference type="GO" id="GO:0045727">
    <property type="term" value="P:positive regulation of translation"/>
    <property type="evidence" value="ECO:0007669"/>
    <property type="project" value="TreeGrafter"/>
</dbReference>
<feature type="compositionally biased region" description="Polar residues" evidence="3">
    <location>
        <begin position="356"/>
        <end position="379"/>
    </location>
</feature>
<feature type="domain" description="HTH La-type RNA-binding" evidence="4">
    <location>
        <begin position="623"/>
        <end position="716"/>
    </location>
</feature>
<dbReference type="PROSITE" id="PS50961">
    <property type="entry name" value="HTH_LA"/>
    <property type="match status" value="1"/>
</dbReference>
<evidence type="ECO:0000256" key="3">
    <source>
        <dbReference type="SAM" id="MobiDB-lite"/>
    </source>
</evidence>
<feature type="compositionally biased region" description="Basic and acidic residues" evidence="3">
    <location>
        <begin position="293"/>
        <end position="315"/>
    </location>
</feature>
<name>A0AA40EB20_9PEZI</name>
<feature type="compositionally biased region" description="Polar residues" evidence="3">
    <location>
        <begin position="586"/>
        <end position="596"/>
    </location>
</feature>
<dbReference type="InterPro" id="IPR036390">
    <property type="entry name" value="WH_DNA-bd_sf"/>
</dbReference>
<dbReference type="InterPro" id="IPR036388">
    <property type="entry name" value="WH-like_DNA-bd_sf"/>
</dbReference>
<feature type="compositionally biased region" description="Low complexity" evidence="3">
    <location>
        <begin position="186"/>
        <end position="206"/>
    </location>
</feature>
<accession>A0AA40EB20</accession>
<feature type="compositionally biased region" description="Basic and acidic residues" evidence="3">
    <location>
        <begin position="478"/>
        <end position="495"/>
    </location>
</feature>
<feature type="region of interest" description="Disordered" evidence="3">
    <location>
        <begin position="1"/>
        <end position="172"/>
    </location>
</feature>
<dbReference type="EMBL" id="JAUIRO010000001">
    <property type="protein sequence ID" value="KAK0733385.1"/>
    <property type="molecule type" value="Genomic_DNA"/>
</dbReference>
<evidence type="ECO:0000313" key="6">
    <source>
        <dbReference type="Proteomes" id="UP001172101"/>
    </source>
</evidence>
<comment type="caution">
    <text evidence="5">The sequence shown here is derived from an EMBL/GenBank/DDBJ whole genome shotgun (WGS) entry which is preliminary data.</text>
</comment>
<feature type="compositionally biased region" description="Low complexity" evidence="3">
    <location>
        <begin position="118"/>
        <end position="127"/>
    </location>
</feature>
<reference evidence="5" key="1">
    <citation type="submission" date="2023-06" db="EMBL/GenBank/DDBJ databases">
        <title>Genome-scale phylogeny and comparative genomics of the fungal order Sordariales.</title>
        <authorList>
            <consortium name="Lawrence Berkeley National Laboratory"/>
            <person name="Hensen N."/>
            <person name="Bonometti L."/>
            <person name="Westerberg I."/>
            <person name="Brannstrom I.O."/>
            <person name="Guillou S."/>
            <person name="Cros-Aarteil S."/>
            <person name="Calhoun S."/>
            <person name="Haridas S."/>
            <person name="Kuo A."/>
            <person name="Mondo S."/>
            <person name="Pangilinan J."/>
            <person name="Riley R."/>
            <person name="LaButti K."/>
            <person name="Andreopoulos B."/>
            <person name="Lipzen A."/>
            <person name="Chen C."/>
            <person name="Yanf M."/>
            <person name="Daum C."/>
            <person name="Ng V."/>
            <person name="Clum A."/>
            <person name="Steindorff A."/>
            <person name="Ohm R."/>
            <person name="Martin F."/>
            <person name="Silar P."/>
            <person name="Natvig D."/>
            <person name="Lalanne C."/>
            <person name="Gautier V."/>
            <person name="Ament-velasquez S.L."/>
            <person name="Kruys A."/>
            <person name="Hutchinson M.I."/>
            <person name="Powell A.J."/>
            <person name="Barry K."/>
            <person name="Miller A.N."/>
            <person name="Grigoriev I.V."/>
            <person name="Debuchy R."/>
            <person name="Gladieux P."/>
            <person name="Thoren M.H."/>
            <person name="Johannesson H."/>
        </authorList>
    </citation>
    <scope>NUCLEOTIDE SEQUENCE</scope>
    <source>
        <strain evidence="5">SMH2392-1A</strain>
    </source>
</reference>
<dbReference type="GO" id="GO:0000339">
    <property type="term" value="F:RNA cap binding"/>
    <property type="evidence" value="ECO:0007669"/>
    <property type="project" value="InterPro"/>
</dbReference>